<dbReference type="Gene3D" id="1.20.1440.30">
    <property type="entry name" value="Biosynthetic Protein domain"/>
    <property type="match status" value="1"/>
</dbReference>
<name>A0ABS4IQ47_9BACL</name>
<dbReference type="SUPFAM" id="SSF159501">
    <property type="entry name" value="EreA/ChaN-like"/>
    <property type="match status" value="1"/>
</dbReference>
<dbReference type="PANTHER" id="PTHR31299:SF0">
    <property type="entry name" value="ESTERASE, PUTATIVE (AFU_ORTHOLOGUE AFUA_1G05850)-RELATED"/>
    <property type="match status" value="1"/>
</dbReference>
<evidence type="ECO:0000313" key="2">
    <source>
        <dbReference type="Proteomes" id="UP001519287"/>
    </source>
</evidence>
<dbReference type="InterPro" id="IPR052036">
    <property type="entry name" value="Hydrolase/PRTase-associated"/>
</dbReference>
<dbReference type="CDD" id="cd14728">
    <property type="entry name" value="Ere-like"/>
    <property type="match status" value="1"/>
</dbReference>
<organism evidence="1 2">
    <name type="scientific">Paenibacillus eucommiae</name>
    <dbReference type="NCBI Taxonomy" id="1355755"/>
    <lineage>
        <taxon>Bacteria</taxon>
        <taxon>Bacillati</taxon>
        <taxon>Bacillota</taxon>
        <taxon>Bacilli</taxon>
        <taxon>Bacillales</taxon>
        <taxon>Paenibacillaceae</taxon>
        <taxon>Paenibacillus</taxon>
    </lineage>
</organism>
<evidence type="ECO:0000313" key="1">
    <source>
        <dbReference type="EMBL" id="MBP1989687.1"/>
    </source>
</evidence>
<reference evidence="1 2" key="1">
    <citation type="submission" date="2021-03" db="EMBL/GenBank/DDBJ databases">
        <title>Genomic Encyclopedia of Type Strains, Phase IV (KMG-IV): sequencing the most valuable type-strain genomes for metagenomic binning, comparative biology and taxonomic classification.</title>
        <authorList>
            <person name="Goeker M."/>
        </authorList>
    </citation>
    <scope>NUCLEOTIDE SEQUENCE [LARGE SCALE GENOMIC DNA]</scope>
    <source>
        <strain evidence="1 2">DSM 26048</strain>
    </source>
</reference>
<dbReference type="PANTHER" id="PTHR31299">
    <property type="entry name" value="ESTERASE, PUTATIVE (AFU_ORTHOLOGUE AFUA_1G05850)-RELATED"/>
    <property type="match status" value="1"/>
</dbReference>
<accession>A0ABS4IQ47</accession>
<sequence length="424" mass="47848">MNADKIVDRIRTDAVSFNSMEDLDVIMEAIGDAKIVLLGEASHGTSEFYTMRAELSKRLILQKGFDFIAVEGDWPSCNSVNQYIKGASGAAESAELALSDFNRWPTWMWANREVADFVNWLRTANQTFTKEKQIGFYGLDMYSLWESMEHIIAYLEKTGSSQLEHAKKAFECFEPFNRDEQSYGISAGLFGEGCEDEVVQLLFEMNKKRHQHPGSEAALDAEMNTLVALNAEKYYRTMVMGGPESWNVRDQHMVEVLKRTLNFHGQDAKAIVWEHNTHIGDARATDMAGDGMVNVGQLIREDPEYKQVFALGFGTYQGQVLAGRAWGSPVEVMDVPKAINGSWEDCMHQAGQGENQLLLFNKSQLEFQEVIGHRAIGVVYDPNRELGNYVPSRMAQRYDAYIHLDETTALRPLILESVNSELLV</sequence>
<dbReference type="RefSeq" id="WP_209970499.1">
    <property type="nucleotide sequence ID" value="NZ_JAGGLB010000003.1"/>
</dbReference>
<keyword evidence="2" id="KW-1185">Reference proteome</keyword>
<proteinExistence type="predicted"/>
<dbReference type="Gene3D" id="3.30.1870.10">
    <property type="entry name" value="EreA-like, domain 2"/>
    <property type="match status" value="1"/>
</dbReference>
<dbReference type="InterPro" id="IPR007815">
    <property type="entry name" value="Emycin_Estase"/>
</dbReference>
<gene>
    <name evidence="1" type="ORF">J2Z66_001285</name>
</gene>
<dbReference type="InterPro" id="IPR014622">
    <property type="entry name" value="UCP036794_erythomycin"/>
</dbReference>
<dbReference type="Gene3D" id="3.40.1660.10">
    <property type="entry name" value="EreA-like (biosynthetic domain)"/>
    <property type="match status" value="1"/>
</dbReference>
<protein>
    <submittedName>
        <fullName evidence="1">Erythromycin esterase-like protein</fullName>
    </submittedName>
</protein>
<comment type="caution">
    <text evidence="1">The sequence shown here is derived from an EMBL/GenBank/DDBJ whole genome shotgun (WGS) entry which is preliminary data.</text>
</comment>
<dbReference type="Proteomes" id="UP001519287">
    <property type="component" value="Unassembled WGS sequence"/>
</dbReference>
<dbReference type="EMBL" id="JAGGLB010000003">
    <property type="protein sequence ID" value="MBP1989687.1"/>
    <property type="molecule type" value="Genomic_DNA"/>
</dbReference>
<dbReference type="PIRSF" id="PIRSF036794">
    <property type="entry name" value="UCP_erythr_ester"/>
    <property type="match status" value="1"/>
</dbReference>
<dbReference type="Pfam" id="PF05139">
    <property type="entry name" value="Erythro_esteras"/>
    <property type="match status" value="1"/>
</dbReference>